<protein>
    <submittedName>
        <fullName evidence="1">Transposase and inactivated derivatives, TnpA family</fullName>
    </submittedName>
</protein>
<dbReference type="Proteomes" id="UP000218542">
    <property type="component" value="Unassembled WGS sequence"/>
</dbReference>
<proteinExistence type="predicted"/>
<sequence length="340" mass="38308">MNYDWKYLGGDNKTKFWRDFAFTFDPDELAFLRHGPWGNIIPGGAEFHTIPYWENTDGGYVPYIPEKPSNDFRIKISPPQTGALFQFAQPVFLTVELSNNTGRTMNLPKFLLDPKAGFLELVVKRRTSPAGGGDSSKRYVFRPIMQRCFDMDVASADIVPQGGKLVENVNLTFGSAGFTFVEPGDYDVTAVFTWPKSRKEYRTIKSSILPIRIAYPKTDEEEKDGLELFRWDVGYYFALGGSDVLTDAEDVLNAIIDRRQGKAKSVTDPLVASIMRCKAINQTRDFVTYQDGKFKIRSANPEKAKEMFSAISAIMPKVFDTETCSSTSKLAAEVKKKVKK</sequence>
<dbReference type="EMBL" id="BAOS01000005">
    <property type="protein sequence ID" value="GAX60130.1"/>
    <property type="molecule type" value="Genomic_DNA"/>
</dbReference>
<name>A0A286TW70_9BACT</name>
<dbReference type="RefSeq" id="WP_096893411.1">
    <property type="nucleotide sequence ID" value="NZ_BAOS01000005.1"/>
</dbReference>
<dbReference type="AlphaFoldDB" id="A0A286TW70"/>
<dbReference type="OrthoDB" id="827535at2"/>
<keyword evidence="2" id="KW-1185">Reference proteome</keyword>
<organism evidence="1 2">
    <name type="scientific">Candidatus Scalindua japonica</name>
    <dbReference type="NCBI Taxonomy" id="1284222"/>
    <lineage>
        <taxon>Bacteria</taxon>
        <taxon>Pseudomonadati</taxon>
        <taxon>Planctomycetota</taxon>
        <taxon>Candidatus Brocadiia</taxon>
        <taxon>Candidatus Brocadiales</taxon>
        <taxon>Candidatus Scalinduaceae</taxon>
        <taxon>Candidatus Scalindua</taxon>
    </lineage>
</organism>
<comment type="caution">
    <text evidence="1">The sequence shown here is derived from an EMBL/GenBank/DDBJ whole genome shotgun (WGS) entry which is preliminary data.</text>
</comment>
<evidence type="ECO:0000313" key="2">
    <source>
        <dbReference type="Proteomes" id="UP000218542"/>
    </source>
</evidence>
<accession>A0A286TW70</accession>
<evidence type="ECO:0000313" key="1">
    <source>
        <dbReference type="EMBL" id="GAX60130.1"/>
    </source>
</evidence>
<reference evidence="1 2" key="1">
    <citation type="journal article" date="2017" name="Environ. Microbiol. Rep.">
        <title>Genetic diversity of marine anaerobic ammonium-oxidizing bacteria as revealed by genomic and proteomic analyses of 'Candidatus Scalindua japonica'.</title>
        <authorList>
            <person name="Oshiki M."/>
            <person name="Mizuto K."/>
            <person name="Kimura Z."/>
            <person name="Kindaichi T."/>
            <person name="Satoh H."/>
            <person name="Okabe S."/>
        </authorList>
    </citation>
    <scope>NUCLEOTIDE SEQUENCE [LARGE SCALE GENOMIC DNA]</scope>
    <source>
        <strain evidence="2">husup-a2</strain>
    </source>
</reference>
<gene>
    <name evidence="1" type="ORF">SCALIN_C05_0215</name>
</gene>